<evidence type="ECO:0000313" key="3">
    <source>
        <dbReference type="Proteomes" id="UP001066276"/>
    </source>
</evidence>
<dbReference type="AlphaFoldDB" id="A0AAV7QD76"/>
<keyword evidence="1" id="KW-0472">Membrane</keyword>
<proteinExistence type="predicted"/>
<comment type="caution">
    <text evidence="2">The sequence shown here is derived from an EMBL/GenBank/DDBJ whole genome shotgun (WGS) entry which is preliminary data.</text>
</comment>
<sequence length="79" mass="8828">EFLFLRFFPISFGFFPLVLLLEGLVCFGVFLSSSIVATRKGRPYLGLSRTIRRPGALSNPSVKGSLWNPYSVEKAPPHK</sequence>
<dbReference type="Proteomes" id="UP001066276">
    <property type="component" value="Chromosome 6"/>
</dbReference>
<keyword evidence="3" id="KW-1185">Reference proteome</keyword>
<keyword evidence="1" id="KW-0812">Transmembrane</keyword>
<keyword evidence="1" id="KW-1133">Transmembrane helix</keyword>
<dbReference type="EMBL" id="JANPWB010000010">
    <property type="protein sequence ID" value="KAJ1138376.1"/>
    <property type="molecule type" value="Genomic_DNA"/>
</dbReference>
<gene>
    <name evidence="2" type="ORF">NDU88_004763</name>
</gene>
<protein>
    <submittedName>
        <fullName evidence="2">Uncharacterized protein</fullName>
    </submittedName>
</protein>
<evidence type="ECO:0000313" key="2">
    <source>
        <dbReference type="EMBL" id="KAJ1138376.1"/>
    </source>
</evidence>
<name>A0AAV7QD76_PLEWA</name>
<feature type="non-terminal residue" evidence="2">
    <location>
        <position position="79"/>
    </location>
</feature>
<feature type="transmembrane region" description="Helical" evidence="1">
    <location>
        <begin position="12"/>
        <end position="37"/>
    </location>
</feature>
<organism evidence="2 3">
    <name type="scientific">Pleurodeles waltl</name>
    <name type="common">Iberian ribbed newt</name>
    <dbReference type="NCBI Taxonomy" id="8319"/>
    <lineage>
        <taxon>Eukaryota</taxon>
        <taxon>Metazoa</taxon>
        <taxon>Chordata</taxon>
        <taxon>Craniata</taxon>
        <taxon>Vertebrata</taxon>
        <taxon>Euteleostomi</taxon>
        <taxon>Amphibia</taxon>
        <taxon>Batrachia</taxon>
        <taxon>Caudata</taxon>
        <taxon>Salamandroidea</taxon>
        <taxon>Salamandridae</taxon>
        <taxon>Pleurodelinae</taxon>
        <taxon>Pleurodeles</taxon>
    </lineage>
</organism>
<reference evidence="2" key="1">
    <citation type="journal article" date="2022" name="bioRxiv">
        <title>Sequencing and chromosome-scale assembly of the giantPleurodeles waltlgenome.</title>
        <authorList>
            <person name="Brown T."/>
            <person name="Elewa A."/>
            <person name="Iarovenko S."/>
            <person name="Subramanian E."/>
            <person name="Araus A.J."/>
            <person name="Petzold A."/>
            <person name="Susuki M."/>
            <person name="Suzuki K.-i.T."/>
            <person name="Hayashi T."/>
            <person name="Toyoda A."/>
            <person name="Oliveira C."/>
            <person name="Osipova E."/>
            <person name="Leigh N.D."/>
            <person name="Simon A."/>
            <person name="Yun M.H."/>
        </authorList>
    </citation>
    <scope>NUCLEOTIDE SEQUENCE</scope>
    <source>
        <strain evidence="2">20211129_DDA</strain>
        <tissue evidence="2">Liver</tissue>
    </source>
</reference>
<evidence type="ECO:0000256" key="1">
    <source>
        <dbReference type="SAM" id="Phobius"/>
    </source>
</evidence>
<accession>A0AAV7QD76</accession>
<feature type="non-terminal residue" evidence="2">
    <location>
        <position position="1"/>
    </location>
</feature>